<dbReference type="InterPro" id="IPR036691">
    <property type="entry name" value="Endo/exonu/phosph_ase_sf"/>
</dbReference>
<name>A0A2M9Z6W9_9LEPT</name>
<comment type="caution">
    <text evidence="1">The sequence shown here is derived from an EMBL/GenBank/DDBJ whole genome shotgun (WGS) entry which is preliminary data.</text>
</comment>
<evidence type="ECO:0000313" key="2">
    <source>
        <dbReference type="Proteomes" id="UP000231912"/>
    </source>
</evidence>
<dbReference type="AlphaFoldDB" id="A0A2M9Z6W9"/>
<protein>
    <recommendedName>
        <fullName evidence="3">Endonuclease/exonuclease/phosphatase family protein</fullName>
    </recommendedName>
</protein>
<accession>A0A2M9Z6W9</accession>
<evidence type="ECO:0008006" key="3">
    <source>
        <dbReference type="Google" id="ProtNLM"/>
    </source>
</evidence>
<dbReference type="RefSeq" id="WP_100760448.1">
    <property type="nucleotide sequence ID" value="NZ_NPDT01000016.1"/>
</dbReference>
<evidence type="ECO:0000313" key="1">
    <source>
        <dbReference type="EMBL" id="PJZ64072.1"/>
    </source>
</evidence>
<dbReference type="Gene3D" id="3.60.10.10">
    <property type="entry name" value="Endonuclease/exonuclease/phosphatase"/>
    <property type="match status" value="1"/>
</dbReference>
<gene>
    <name evidence="1" type="ORF">CH371_20065</name>
</gene>
<sequence length="278" mass="32404">MISILFWNKNKNRETLSFERIISHKEYDIIFVAEAFSDLEIERTLIAANPLYRKLDSPSNKQNKIVAFTKINTAAINIINEDMDRLLILSIKTLELDEIIVCSIHFYDKRNHDSNDQLSLTQDFALHLNALESRRKHFKTLIIGDFNMNPFESGMISAKGFNAVNSLSIAKVGARTYKAKEYKYFFNPMWKYFTNSEQFPLGTYWHSSPQSTELHWNLLDQIIIRPDLADYLIHNRLEDIVIHKIDSLNFATQNLRPDHSVSDHFPIQALLNLEIKNV</sequence>
<dbReference type="Proteomes" id="UP000231912">
    <property type="component" value="Unassembled WGS sequence"/>
</dbReference>
<dbReference type="SUPFAM" id="SSF56219">
    <property type="entry name" value="DNase I-like"/>
    <property type="match status" value="1"/>
</dbReference>
<reference evidence="1 2" key="1">
    <citation type="submission" date="2017-07" db="EMBL/GenBank/DDBJ databases">
        <title>Leptospira spp. isolated from tropical soils.</title>
        <authorList>
            <person name="Thibeaux R."/>
            <person name="Iraola G."/>
            <person name="Ferres I."/>
            <person name="Bierque E."/>
            <person name="Girault D."/>
            <person name="Soupe-Gilbert M.-E."/>
            <person name="Picardeau M."/>
            <person name="Goarant C."/>
        </authorList>
    </citation>
    <scope>NUCLEOTIDE SEQUENCE [LARGE SCALE GENOMIC DNA]</scope>
    <source>
        <strain evidence="1 2">FH2-C-A2</strain>
    </source>
</reference>
<organism evidence="1 2">
    <name type="scientific">Leptospira wolffii</name>
    <dbReference type="NCBI Taxonomy" id="409998"/>
    <lineage>
        <taxon>Bacteria</taxon>
        <taxon>Pseudomonadati</taxon>
        <taxon>Spirochaetota</taxon>
        <taxon>Spirochaetia</taxon>
        <taxon>Leptospirales</taxon>
        <taxon>Leptospiraceae</taxon>
        <taxon>Leptospira</taxon>
    </lineage>
</organism>
<proteinExistence type="predicted"/>
<dbReference type="EMBL" id="NPDT01000016">
    <property type="protein sequence ID" value="PJZ64072.1"/>
    <property type="molecule type" value="Genomic_DNA"/>
</dbReference>